<feature type="domain" description="AB hydrolase-1" evidence="9">
    <location>
        <begin position="491"/>
        <end position="747"/>
    </location>
</feature>
<name>A0ABR4CRK8_9HELO</name>
<evidence type="ECO:0000256" key="6">
    <source>
        <dbReference type="ARBA" id="ARBA00023136"/>
    </source>
</evidence>
<dbReference type="InterPro" id="IPR029044">
    <property type="entry name" value="Nucleotide-diphossugar_trans"/>
</dbReference>
<dbReference type="PANTHER" id="PTHR47844:SF1">
    <property type="entry name" value="EXOSTOSIN-LIKE 2"/>
    <property type="match status" value="1"/>
</dbReference>
<dbReference type="EMBL" id="JAZHXI010000004">
    <property type="protein sequence ID" value="KAL2072387.1"/>
    <property type="molecule type" value="Genomic_DNA"/>
</dbReference>
<dbReference type="Pfam" id="PF00561">
    <property type="entry name" value="Abhydrolase_1"/>
    <property type="match status" value="1"/>
</dbReference>
<dbReference type="InterPro" id="IPR000073">
    <property type="entry name" value="AB_hydrolase_1"/>
</dbReference>
<dbReference type="SUPFAM" id="SSF53448">
    <property type="entry name" value="Nucleotide-diphospho-sugar transferases"/>
    <property type="match status" value="1"/>
</dbReference>
<evidence type="ECO:0000259" key="9">
    <source>
        <dbReference type="Pfam" id="PF00561"/>
    </source>
</evidence>
<dbReference type="Pfam" id="PF13641">
    <property type="entry name" value="Glyco_tranf_2_3"/>
    <property type="match status" value="1"/>
</dbReference>
<keyword evidence="3" id="KW-0808">Transferase</keyword>
<accession>A0ABR4CRK8</accession>
<proteinExistence type="predicted"/>
<dbReference type="PANTHER" id="PTHR47844">
    <property type="entry name" value="SYNTHASE CPS1, PUTATIVE (AFU_ORTHOLOGUE AFUA_7G02500)-RELATED"/>
    <property type="match status" value="1"/>
</dbReference>
<keyword evidence="6 8" id="KW-0472">Membrane</keyword>
<keyword evidence="5 8" id="KW-1133">Transmembrane helix</keyword>
<protein>
    <recommendedName>
        <fullName evidence="9">AB hydrolase-1 domain-containing protein</fullName>
    </recommendedName>
</protein>
<keyword evidence="7" id="KW-0325">Glycoprotein</keyword>
<evidence type="ECO:0000313" key="11">
    <source>
        <dbReference type="Proteomes" id="UP001595075"/>
    </source>
</evidence>
<evidence type="ECO:0000256" key="7">
    <source>
        <dbReference type="ARBA" id="ARBA00023180"/>
    </source>
</evidence>
<keyword evidence="11" id="KW-1185">Reference proteome</keyword>
<feature type="transmembrane region" description="Helical" evidence="8">
    <location>
        <begin position="343"/>
        <end position="370"/>
    </location>
</feature>
<sequence length="784" mass="88098">MASNIMNSLVDTLEMVSNNPNLLAPATLVFMLNWGLVEHYVNKHYAAQYKPAVRGSRTRNSDSVSVVARTLTPSPIFKECLISWLENNPLEVIISTTDDHEQALLRIVESVQQDRPDLSTTNIEIIFTKKGARMQMITGALAAKGEIVATVDNHIIWPKTYLTHMLPCFDDPKVGAAGPPIAVHIPTDRQNSDTITKWEVAAIRMASRDHGAASPGLMLDVAARWCWILPGTTCMYRTEILKEVPCVLGYLNDFWNGVRLDVGEDTWLSRWILKKDMILATQRCKETVVKRTVKTTSAFHGQVLRWERSTIQSYIRTLYEVPQMYKHPFIVFKTLERLFKAPILAIHLVAWIVSLYYYPIPTLGLLAYYIYHKYKSINGFLAEFPYMRKYWWVIVMQDFSALYINVVAMCTLSNATWAPQFSFAAFGRKSQPKIIKSPASTLLPHLSQKERTNLPYPPDALPGARDVDTPVFIPYGTIKVYEWGPKNGRKVLLIHGLTTSSIAVGAIAHELVARGYRVMTFDLWGHGYSDSPADLDHDVRIYTSQILLAISSSELSWTGGDGFSLVGCSLGGAISAAFAGYFPKMVNGLALLVPVGLVREERLAAQMRLLKMGTLLLPSSFLKKIIMRRLTEPLFDDGVGDDEGKGECRSNEVQASLKYPNLTVADTMKWTMESHQGFYNSFLSTAQHMQGSGQLGVWKLLRSRPNKTLIIAGSKDPIVVADELYEDATEALGDKLDWKVLEGRHDVTIMRPKEIVDELCRSWDLRLGACAEDVYCSEEEEVKR</sequence>
<evidence type="ECO:0000256" key="5">
    <source>
        <dbReference type="ARBA" id="ARBA00022989"/>
    </source>
</evidence>
<reference evidence="10 11" key="1">
    <citation type="journal article" date="2024" name="Commun. Biol.">
        <title>Comparative genomic analysis of thermophilic fungi reveals convergent evolutionary adaptations and gene losses.</title>
        <authorList>
            <person name="Steindorff A.S."/>
            <person name="Aguilar-Pontes M.V."/>
            <person name="Robinson A.J."/>
            <person name="Andreopoulos B."/>
            <person name="LaButti K."/>
            <person name="Kuo A."/>
            <person name="Mondo S."/>
            <person name="Riley R."/>
            <person name="Otillar R."/>
            <person name="Haridas S."/>
            <person name="Lipzen A."/>
            <person name="Grimwood J."/>
            <person name="Schmutz J."/>
            <person name="Clum A."/>
            <person name="Reid I.D."/>
            <person name="Moisan M.C."/>
            <person name="Butler G."/>
            <person name="Nguyen T.T.M."/>
            <person name="Dewar K."/>
            <person name="Conant G."/>
            <person name="Drula E."/>
            <person name="Henrissat B."/>
            <person name="Hansel C."/>
            <person name="Singer S."/>
            <person name="Hutchinson M.I."/>
            <person name="de Vries R.P."/>
            <person name="Natvig D.O."/>
            <person name="Powell A.J."/>
            <person name="Tsang A."/>
            <person name="Grigoriev I.V."/>
        </authorList>
    </citation>
    <scope>NUCLEOTIDE SEQUENCE [LARGE SCALE GENOMIC DNA]</scope>
    <source>
        <strain evidence="10 11">CBS 494.80</strain>
    </source>
</reference>
<dbReference type="InterPro" id="IPR029058">
    <property type="entry name" value="AB_hydrolase_fold"/>
</dbReference>
<evidence type="ECO:0000256" key="8">
    <source>
        <dbReference type="SAM" id="Phobius"/>
    </source>
</evidence>
<keyword evidence="4 8" id="KW-0812">Transmembrane</keyword>
<evidence type="ECO:0000313" key="10">
    <source>
        <dbReference type="EMBL" id="KAL2072387.1"/>
    </source>
</evidence>
<dbReference type="InterPro" id="IPR052427">
    <property type="entry name" value="Glycosyltrans_GT2/GT47"/>
</dbReference>
<comment type="subcellular location">
    <subcellularLocation>
        <location evidence="1">Membrane</location>
    </subcellularLocation>
</comment>
<evidence type="ECO:0000256" key="2">
    <source>
        <dbReference type="ARBA" id="ARBA00022676"/>
    </source>
</evidence>
<feature type="transmembrane region" description="Helical" evidence="8">
    <location>
        <begin position="390"/>
        <end position="412"/>
    </location>
</feature>
<comment type="caution">
    <text evidence="10">The sequence shown here is derived from an EMBL/GenBank/DDBJ whole genome shotgun (WGS) entry which is preliminary data.</text>
</comment>
<keyword evidence="2" id="KW-0328">Glycosyltransferase</keyword>
<evidence type="ECO:0000256" key="3">
    <source>
        <dbReference type="ARBA" id="ARBA00022679"/>
    </source>
</evidence>
<evidence type="ECO:0000256" key="4">
    <source>
        <dbReference type="ARBA" id="ARBA00022692"/>
    </source>
</evidence>
<organism evidence="10 11">
    <name type="scientific">Oculimacula yallundae</name>
    <dbReference type="NCBI Taxonomy" id="86028"/>
    <lineage>
        <taxon>Eukaryota</taxon>
        <taxon>Fungi</taxon>
        <taxon>Dikarya</taxon>
        <taxon>Ascomycota</taxon>
        <taxon>Pezizomycotina</taxon>
        <taxon>Leotiomycetes</taxon>
        <taxon>Helotiales</taxon>
        <taxon>Ploettnerulaceae</taxon>
        <taxon>Oculimacula</taxon>
    </lineage>
</organism>
<dbReference type="PRINTS" id="PR00111">
    <property type="entry name" value="ABHYDROLASE"/>
</dbReference>
<dbReference type="SUPFAM" id="SSF53474">
    <property type="entry name" value="alpha/beta-Hydrolases"/>
    <property type="match status" value="1"/>
</dbReference>
<dbReference type="Gene3D" id="3.90.550.10">
    <property type="entry name" value="Spore Coat Polysaccharide Biosynthesis Protein SpsA, Chain A"/>
    <property type="match status" value="1"/>
</dbReference>
<evidence type="ECO:0000256" key="1">
    <source>
        <dbReference type="ARBA" id="ARBA00004370"/>
    </source>
</evidence>
<gene>
    <name evidence="10" type="ORF">VTL71DRAFT_11730</name>
</gene>
<dbReference type="Gene3D" id="3.40.50.1820">
    <property type="entry name" value="alpha/beta hydrolase"/>
    <property type="match status" value="1"/>
</dbReference>
<dbReference type="Proteomes" id="UP001595075">
    <property type="component" value="Unassembled WGS sequence"/>
</dbReference>